<dbReference type="GO" id="GO:0004672">
    <property type="term" value="F:protein kinase activity"/>
    <property type="evidence" value="ECO:0007669"/>
    <property type="project" value="UniProtKB-ARBA"/>
</dbReference>
<dbReference type="PROSITE" id="PS50894">
    <property type="entry name" value="HPT"/>
    <property type="match status" value="1"/>
</dbReference>
<feature type="domain" description="HPt" evidence="2">
    <location>
        <begin position="17"/>
        <end position="110"/>
    </location>
</feature>
<dbReference type="Proteomes" id="UP000239532">
    <property type="component" value="Unassembled WGS sequence"/>
</dbReference>
<evidence type="ECO:0000313" key="3">
    <source>
        <dbReference type="EMBL" id="PRP67025.1"/>
    </source>
</evidence>
<comment type="caution">
    <text evidence="3">The sequence shown here is derived from an EMBL/GenBank/DDBJ whole genome shotgun (WGS) entry which is preliminary data.</text>
</comment>
<sequence length="110" mass="12832">MSKLYDLSKIKELSENDPDFIKAMVDTFIEEIPEDLEQLAMGVVEDDRAAVHEYAHKMKPTVDMFGLSCLYDVLVLEAWGKSDDQMDINEHFMRVQEELQKTVTQLREDF</sequence>
<dbReference type="InterPro" id="IPR036641">
    <property type="entry name" value="HPT_dom_sf"/>
</dbReference>
<reference evidence="3 4" key="1">
    <citation type="submission" date="2016-11" db="EMBL/GenBank/DDBJ databases">
        <title>Trade-off between light-utilization and light-protection in marine flavobacteria.</title>
        <authorList>
            <person name="Kumagai Y."/>
        </authorList>
    </citation>
    <scope>NUCLEOTIDE SEQUENCE [LARGE SCALE GENOMIC DNA]</scope>
    <source>
        <strain evidence="3 4">JCM 17109</strain>
    </source>
</reference>
<feature type="modified residue" description="Phosphohistidine" evidence="1">
    <location>
        <position position="56"/>
    </location>
</feature>
<proteinExistence type="predicted"/>
<dbReference type="OrthoDB" id="7478530at2"/>
<dbReference type="Pfam" id="PF01627">
    <property type="entry name" value="Hpt"/>
    <property type="match status" value="1"/>
</dbReference>
<accession>A0A2S9WU77</accession>
<evidence type="ECO:0000259" key="2">
    <source>
        <dbReference type="PROSITE" id="PS50894"/>
    </source>
</evidence>
<keyword evidence="4" id="KW-1185">Reference proteome</keyword>
<evidence type="ECO:0000313" key="4">
    <source>
        <dbReference type="Proteomes" id="UP000239532"/>
    </source>
</evidence>
<protein>
    <recommendedName>
        <fullName evidence="2">HPt domain-containing protein</fullName>
    </recommendedName>
</protein>
<dbReference type="AlphaFoldDB" id="A0A2S9WU77"/>
<dbReference type="Gene3D" id="1.20.120.160">
    <property type="entry name" value="HPT domain"/>
    <property type="match status" value="1"/>
</dbReference>
<dbReference type="GO" id="GO:0000160">
    <property type="term" value="P:phosphorelay signal transduction system"/>
    <property type="evidence" value="ECO:0007669"/>
    <property type="project" value="InterPro"/>
</dbReference>
<dbReference type="InterPro" id="IPR008207">
    <property type="entry name" value="Sig_transdc_His_kin_Hpt_dom"/>
</dbReference>
<dbReference type="RefSeq" id="WP_105982803.1">
    <property type="nucleotide sequence ID" value="NZ_MQUC01000003.1"/>
</dbReference>
<evidence type="ECO:0000256" key="1">
    <source>
        <dbReference type="PROSITE-ProRule" id="PRU00110"/>
    </source>
</evidence>
<gene>
    <name evidence="3" type="ORF">BST86_07885</name>
</gene>
<dbReference type="SUPFAM" id="SSF47226">
    <property type="entry name" value="Histidine-containing phosphotransfer domain, HPT domain"/>
    <property type="match status" value="1"/>
</dbReference>
<name>A0A2S9WU77_9FLAO</name>
<keyword evidence="1" id="KW-0597">Phosphoprotein</keyword>
<organism evidence="3 4">
    <name type="scientific">Nonlabens agnitus</name>
    <dbReference type="NCBI Taxonomy" id="870484"/>
    <lineage>
        <taxon>Bacteria</taxon>
        <taxon>Pseudomonadati</taxon>
        <taxon>Bacteroidota</taxon>
        <taxon>Flavobacteriia</taxon>
        <taxon>Flavobacteriales</taxon>
        <taxon>Flavobacteriaceae</taxon>
        <taxon>Nonlabens</taxon>
    </lineage>
</organism>
<dbReference type="EMBL" id="MQUC01000003">
    <property type="protein sequence ID" value="PRP67025.1"/>
    <property type="molecule type" value="Genomic_DNA"/>
</dbReference>